<proteinExistence type="predicted"/>
<evidence type="ECO:0000259" key="2">
    <source>
        <dbReference type="PROSITE" id="PS50837"/>
    </source>
</evidence>
<feature type="domain" description="NACHT" evidence="2">
    <location>
        <begin position="113"/>
        <end position="239"/>
    </location>
</feature>
<name>A0A9X0C3Z8_9EURO</name>
<evidence type="ECO:0000313" key="4">
    <source>
        <dbReference type="Proteomes" id="UP001149954"/>
    </source>
</evidence>
<dbReference type="AlphaFoldDB" id="A0A9X0C3Z8"/>
<evidence type="ECO:0000313" key="3">
    <source>
        <dbReference type="EMBL" id="KAJ5496705.1"/>
    </source>
</evidence>
<evidence type="ECO:0000256" key="1">
    <source>
        <dbReference type="ARBA" id="ARBA00022737"/>
    </source>
</evidence>
<gene>
    <name evidence="3" type="ORF">N7463_008692</name>
</gene>
<dbReference type="EMBL" id="JAPWDS010000005">
    <property type="protein sequence ID" value="KAJ5496705.1"/>
    <property type="molecule type" value="Genomic_DNA"/>
</dbReference>
<keyword evidence="1" id="KW-0677">Repeat</keyword>
<dbReference type="Gene3D" id="1.25.10.10">
    <property type="entry name" value="Leucine-rich Repeat Variant"/>
    <property type="match status" value="1"/>
</dbReference>
<dbReference type="SUPFAM" id="SSF52540">
    <property type="entry name" value="P-loop containing nucleoside triphosphate hydrolases"/>
    <property type="match status" value="1"/>
</dbReference>
<dbReference type="Pfam" id="PF05729">
    <property type="entry name" value="NACHT"/>
    <property type="match status" value="1"/>
</dbReference>
<protein>
    <recommendedName>
        <fullName evidence="2">NACHT domain-containing protein</fullName>
    </recommendedName>
</protein>
<dbReference type="Proteomes" id="UP001149954">
    <property type="component" value="Unassembled WGS sequence"/>
</dbReference>
<dbReference type="SUPFAM" id="SSF48371">
    <property type="entry name" value="ARM repeat"/>
    <property type="match status" value="1"/>
</dbReference>
<dbReference type="Pfam" id="PF23238">
    <property type="entry name" value="DUF7068"/>
    <property type="match status" value="1"/>
</dbReference>
<dbReference type="InterPro" id="IPR055496">
    <property type="entry name" value="DUF7068"/>
</dbReference>
<keyword evidence="4" id="KW-1185">Reference proteome</keyword>
<dbReference type="Pfam" id="PF13646">
    <property type="entry name" value="HEAT_2"/>
    <property type="match status" value="2"/>
</dbReference>
<reference evidence="3" key="2">
    <citation type="journal article" date="2023" name="IMA Fungus">
        <title>Comparative genomic study of the Penicillium genus elucidates a diverse pangenome and 15 lateral gene transfer events.</title>
        <authorList>
            <person name="Petersen C."/>
            <person name="Sorensen T."/>
            <person name="Nielsen M.R."/>
            <person name="Sondergaard T.E."/>
            <person name="Sorensen J.L."/>
            <person name="Fitzpatrick D.A."/>
            <person name="Frisvad J.C."/>
            <person name="Nielsen K.L."/>
        </authorList>
    </citation>
    <scope>NUCLEOTIDE SEQUENCE</scope>
    <source>
        <strain evidence="3">IBT 29495</strain>
    </source>
</reference>
<reference evidence="3" key="1">
    <citation type="submission" date="2022-12" db="EMBL/GenBank/DDBJ databases">
        <authorList>
            <person name="Petersen C."/>
        </authorList>
    </citation>
    <scope>NUCLEOTIDE SEQUENCE</scope>
    <source>
        <strain evidence="3">IBT 29495</strain>
    </source>
</reference>
<organism evidence="3 4">
    <name type="scientific">Penicillium fimorum</name>
    <dbReference type="NCBI Taxonomy" id="1882269"/>
    <lineage>
        <taxon>Eukaryota</taxon>
        <taxon>Fungi</taxon>
        <taxon>Dikarya</taxon>
        <taxon>Ascomycota</taxon>
        <taxon>Pezizomycotina</taxon>
        <taxon>Eurotiomycetes</taxon>
        <taxon>Eurotiomycetidae</taxon>
        <taxon>Eurotiales</taxon>
        <taxon>Aspergillaceae</taxon>
        <taxon>Penicillium</taxon>
    </lineage>
</organism>
<dbReference type="PROSITE" id="PS50837">
    <property type="entry name" value="NACHT"/>
    <property type="match status" value="1"/>
</dbReference>
<dbReference type="PANTHER" id="PTHR46312">
    <property type="entry name" value="NACHT DOMAIN-CONTAINING PROTEIN"/>
    <property type="match status" value="1"/>
</dbReference>
<dbReference type="InterPro" id="IPR027417">
    <property type="entry name" value="P-loop_NTPase"/>
</dbReference>
<dbReference type="OrthoDB" id="4207253at2759"/>
<dbReference type="Gene3D" id="3.40.50.300">
    <property type="entry name" value="P-loop containing nucleotide triphosphate hydrolases"/>
    <property type="match status" value="1"/>
</dbReference>
<sequence>MDLLAEAWLKCGEARGYYADVQLHKYYSERGRLEIRRLSGDLLDMNQCYINLAIIEHIREAEKQASDDRKMEQSAFTLFSRLKVQAPNADKNVILPKLFDERKGQDGTMDRPRRILIRGRAGVGKTTLCKKIVHDFLHAQLWAELFDRILWVPLRSLKGRSSLENLLHEEYITQQSDRDCLVEVLRETIFDPENARTLLLLDGLDEISGEQHVSGTDLDENFTELLNQQNVIITSRPYAVNLPSLKQFDLEVETIGFHPFQVQDYVAKVVNDQATAEEIQAFIGSHLLIQGLVQIPIQLDALCYSWHNDLGSAGGLKTMTALYTAIELKLWKKDILRVKRNGAQLSEHEAGKLRLRRQIKSKITNEIEFVEFLAFTGLVNDIIEFNQDIRDQVYKQPQISDVSDDILDRISFLRTSDPLSGRENRSYHFLHLTFQEFFAAQYFIRCWTSDTPDKLLIYLKFGPENQQSATQIPPERFLQQEKYGGRYDIFWRFVVGLLWDKDREQLRRFFEQIEAEPRDLLGPAHQRLLMHCFGEVPQSESKSLFGDPGDLRGEMERQCKQWSMYEYKRLKQMLLCRESEFPDQVLSKMLTEVSDMRVCILQALLSRSQLPSHVLEEIVNISKVDGDEAVRWSAVEALAKQPSLSESIIQTLVSRLGHGDGNIRQSALEALAKHAFLSESILQVLVSRLEHNDGDIRWSAIEALAKQPSLSESILQALVLRLEDNDRDVRQSAIEALAKQPSLSESILHALVSRLEDSDWNVRQSAVEALNTDFFYSMLPTLPTHTLQILYRSWVVRSLREQISCYIQDGNMYIEMPHYRKEIALQQRKDDVKMKFLTEASAMGTPRLR</sequence>
<dbReference type="InterPro" id="IPR011989">
    <property type="entry name" value="ARM-like"/>
</dbReference>
<dbReference type="InterPro" id="IPR007111">
    <property type="entry name" value="NACHT_NTPase"/>
</dbReference>
<accession>A0A9X0C3Z8</accession>
<dbReference type="InterPro" id="IPR041267">
    <property type="entry name" value="NLRP_HD2"/>
</dbReference>
<dbReference type="Pfam" id="PF17776">
    <property type="entry name" value="NLRC4_HD2"/>
    <property type="match status" value="1"/>
</dbReference>
<dbReference type="InterPro" id="IPR016024">
    <property type="entry name" value="ARM-type_fold"/>
</dbReference>
<comment type="caution">
    <text evidence="3">The sequence shown here is derived from an EMBL/GenBank/DDBJ whole genome shotgun (WGS) entry which is preliminary data.</text>
</comment>
<dbReference type="PANTHER" id="PTHR46312:SF2">
    <property type="entry name" value="NUCLEOTIDE-BINDING OLIGOMERIZATION DOMAIN-CONTAINING PROTEIN 2-LIKE"/>
    <property type="match status" value="1"/>
</dbReference>